<comment type="caution">
    <text evidence="2">The sequence shown here is derived from an EMBL/GenBank/DDBJ whole genome shotgun (WGS) entry which is preliminary data.</text>
</comment>
<name>A0A699GV56_TANCI</name>
<evidence type="ECO:0000256" key="1">
    <source>
        <dbReference type="SAM" id="MobiDB-lite"/>
    </source>
</evidence>
<feature type="region of interest" description="Disordered" evidence="1">
    <location>
        <begin position="1"/>
        <end position="37"/>
    </location>
</feature>
<dbReference type="EMBL" id="BKCJ010060591">
    <property type="protein sequence ID" value="GEW49115.1"/>
    <property type="molecule type" value="Genomic_DNA"/>
</dbReference>
<gene>
    <name evidence="2" type="ORF">Tci_221091</name>
</gene>
<evidence type="ECO:0000313" key="2">
    <source>
        <dbReference type="EMBL" id="GEW49115.1"/>
    </source>
</evidence>
<dbReference type="AlphaFoldDB" id="A0A699GV56"/>
<accession>A0A699GV56</accession>
<sequence length="178" mass="20659">MPLTRFEPWSKYPQQSHLPLDHNGSCAESAQEDGDADQDYRQEAAKRLWRAMLCLFDGVEAEFMMLPECPINITIMKPERALKEEVTILENVCWKEIGLLFFVWIASLELYYELFRCLSMQKQKTCRCNTSSGEYGVDLIMTHYNNDEGTNEVSLHGGQVILWRYSRGKELLFTSSEI</sequence>
<reference evidence="2" key="1">
    <citation type="journal article" date="2019" name="Sci. Rep.">
        <title>Draft genome of Tanacetum cinerariifolium, the natural source of mosquito coil.</title>
        <authorList>
            <person name="Yamashiro T."/>
            <person name="Shiraishi A."/>
            <person name="Satake H."/>
            <person name="Nakayama K."/>
        </authorList>
    </citation>
    <scope>NUCLEOTIDE SEQUENCE</scope>
</reference>
<protein>
    <submittedName>
        <fullName evidence="2">Sulfite exporter TauE/SafE family protein 3-like</fullName>
    </submittedName>
</protein>
<organism evidence="2">
    <name type="scientific">Tanacetum cinerariifolium</name>
    <name type="common">Dalmatian daisy</name>
    <name type="synonym">Chrysanthemum cinerariifolium</name>
    <dbReference type="NCBI Taxonomy" id="118510"/>
    <lineage>
        <taxon>Eukaryota</taxon>
        <taxon>Viridiplantae</taxon>
        <taxon>Streptophyta</taxon>
        <taxon>Embryophyta</taxon>
        <taxon>Tracheophyta</taxon>
        <taxon>Spermatophyta</taxon>
        <taxon>Magnoliopsida</taxon>
        <taxon>eudicotyledons</taxon>
        <taxon>Gunneridae</taxon>
        <taxon>Pentapetalae</taxon>
        <taxon>asterids</taxon>
        <taxon>campanulids</taxon>
        <taxon>Asterales</taxon>
        <taxon>Asteraceae</taxon>
        <taxon>Asteroideae</taxon>
        <taxon>Anthemideae</taxon>
        <taxon>Anthemidinae</taxon>
        <taxon>Tanacetum</taxon>
    </lineage>
</organism>
<proteinExistence type="predicted"/>